<dbReference type="InterPro" id="IPR015876">
    <property type="entry name" value="Acyl-CoA_DS"/>
</dbReference>
<keyword evidence="3 11" id="KW-0444">Lipid biosynthesis</keyword>
<dbReference type="PANTHER" id="PTHR11351">
    <property type="entry name" value="ACYL-COA DESATURASE"/>
    <property type="match status" value="1"/>
</dbReference>
<comment type="similarity">
    <text evidence="2 11">Belongs to the fatty acid desaturase type 1 family.</text>
</comment>
<dbReference type="SMART" id="SM01117">
    <property type="entry name" value="Cyt-b5"/>
    <property type="match status" value="1"/>
</dbReference>
<dbReference type="CDD" id="cd03505">
    <property type="entry name" value="Delta9-FADS-like"/>
    <property type="match status" value="1"/>
</dbReference>
<dbReference type="SUPFAM" id="SSF55856">
    <property type="entry name" value="Cytochrome b5-like heme/steroid binding domain"/>
    <property type="match status" value="1"/>
</dbReference>
<evidence type="ECO:0000313" key="16">
    <source>
        <dbReference type="Proteomes" id="UP000837801"/>
    </source>
</evidence>
<evidence type="ECO:0000256" key="9">
    <source>
        <dbReference type="ARBA" id="ARBA00023136"/>
    </source>
</evidence>
<keyword evidence="4 13" id="KW-0812">Transmembrane</keyword>
<reference evidence="15" key="1">
    <citation type="submission" date="2022-03" db="EMBL/GenBank/DDBJ databases">
        <authorList>
            <person name="Legras J.-L."/>
            <person name="Devillers H."/>
            <person name="Grondin C."/>
        </authorList>
    </citation>
    <scope>NUCLEOTIDE SEQUENCE</scope>
    <source>
        <strain evidence="15">CLIB 1423</strain>
    </source>
</reference>
<comment type="cofactor">
    <cofactor evidence="11">
        <name>Fe(2+)</name>
        <dbReference type="ChEBI" id="CHEBI:29033"/>
    </cofactor>
    <text evidence="11">Expected to bind 2 Fe(2+) ions per subunit.</text>
</comment>
<feature type="transmembrane region" description="Helical" evidence="13">
    <location>
        <begin position="85"/>
        <end position="106"/>
    </location>
</feature>
<dbReference type="InterPro" id="IPR009160">
    <property type="entry name" value="Acyl-CoA_deSatase_haem/ster-bd"/>
</dbReference>
<keyword evidence="11" id="KW-0249">Electron transport</keyword>
<sequence>MEKSQIIKRKVASSNHGSSTAPSSQLKNVHTKMKKRKTDFLNRINYSHTFSVVVLPLVVALYYIVVSTTHSLSAYCSSPKNSTLVFSGLYFHVTLLAFTSGYHKYFTHNTFQTNSKGLPLFFVVFGSALGLGSVRWWASLHRAHHHFTDDTERDPYSIKRGVFWSHCGWLIKKPKITTFYQEFMEQEFPLKLHVEESKEEEDFRSDLNEVLSNVEGEDEEDQVDYDLLNIQRLTLYDHKLVLWQNSYYLFCFLTTGLILPTLVTYFFFGETLTNGLIYPGIIRMFCSQQCVLLTESICHKSYLFSIPTQPYNDKNSSRNCHNPILTVLTYGQANQNYHHEFPHDYRNSSSVLAFDPTKWFIWSLYKIGLVDDLCSTPSDLITQIRIQQSQAIITRAKSQLNWGTPISKLPRITPKDFKRILASSNHSDRIYIVIQNIIHDITPFMDQHPGGVQLLKASHGKDATKAFFGGVYGHSTAANNLLATMRIGILDVGNEEEVWRRVVKEEGNVDEDKGRNKGSEQYKTAEAA</sequence>
<dbReference type="Proteomes" id="UP000837801">
    <property type="component" value="Unassembled WGS sequence"/>
</dbReference>
<keyword evidence="11" id="KW-0349">Heme</keyword>
<evidence type="ECO:0000256" key="11">
    <source>
        <dbReference type="PIRNR" id="PIRNR000345"/>
    </source>
</evidence>
<dbReference type="PIRSF" id="PIRSF000345">
    <property type="entry name" value="OLE1"/>
    <property type="match status" value="1"/>
</dbReference>
<comment type="subcellular location">
    <subcellularLocation>
        <location evidence="1">Membrane</location>
        <topology evidence="1">Multi-pass membrane protein</topology>
    </subcellularLocation>
</comment>
<dbReference type="GO" id="GO:0004768">
    <property type="term" value="F:stearoyl-CoA 9-desaturase activity"/>
    <property type="evidence" value="ECO:0007669"/>
    <property type="project" value="UniProtKB-UniRule"/>
</dbReference>
<comment type="catalytic activity">
    <reaction evidence="11">
        <text>octadecanoyl-CoA + 2 Fe(II)-[cytochrome b5] + O2 + 2 H(+) = (9Z)-octadecenoyl-CoA + 2 Fe(III)-[cytochrome b5] + 2 H2O</text>
        <dbReference type="Rhea" id="RHEA:19721"/>
        <dbReference type="Rhea" id="RHEA-COMP:10438"/>
        <dbReference type="Rhea" id="RHEA-COMP:10439"/>
        <dbReference type="ChEBI" id="CHEBI:15377"/>
        <dbReference type="ChEBI" id="CHEBI:15378"/>
        <dbReference type="ChEBI" id="CHEBI:15379"/>
        <dbReference type="ChEBI" id="CHEBI:29033"/>
        <dbReference type="ChEBI" id="CHEBI:29034"/>
        <dbReference type="ChEBI" id="CHEBI:57387"/>
        <dbReference type="ChEBI" id="CHEBI:57394"/>
        <dbReference type="EC" id="1.14.19.1"/>
    </reaction>
</comment>
<feature type="region of interest" description="Disordered" evidence="12">
    <location>
        <begin position="505"/>
        <end position="528"/>
    </location>
</feature>
<dbReference type="GO" id="GO:0006636">
    <property type="term" value="P:unsaturated fatty acid biosynthetic process"/>
    <property type="evidence" value="ECO:0007669"/>
    <property type="project" value="UniProtKB-UniRule"/>
</dbReference>
<keyword evidence="16" id="KW-1185">Reference proteome</keyword>
<feature type="transmembrane region" description="Helical" evidence="13">
    <location>
        <begin position="247"/>
        <end position="268"/>
    </location>
</feature>
<keyword evidence="11" id="KW-0479">Metal-binding</keyword>
<keyword evidence="6 13" id="KW-1133">Transmembrane helix</keyword>
<dbReference type="InterPro" id="IPR036400">
    <property type="entry name" value="Cyt_B5-like_heme/steroid_sf"/>
</dbReference>
<dbReference type="GO" id="GO:0005506">
    <property type="term" value="F:iron ion binding"/>
    <property type="evidence" value="ECO:0007669"/>
    <property type="project" value="TreeGrafter"/>
</dbReference>
<feature type="transmembrane region" description="Helical" evidence="13">
    <location>
        <begin position="118"/>
        <end position="138"/>
    </location>
</feature>
<accession>A0A9P0QMV8</accession>
<keyword evidence="7 11" id="KW-0560">Oxidoreductase</keyword>
<protein>
    <recommendedName>
        <fullName evidence="11">Acyl-CoA desaturase</fullName>
        <ecNumber evidence="11">1.14.19.1</ecNumber>
    </recommendedName>
</protein>
<dbReference type="InterPro" id="IPR001199">
    <property type="entry name" value="Cyt_B5-like_heme/steroid-bd"/>
</dbReference>
<dbReference type="EMBL" id="CAKXYY010000003">
    <property type="protein sequence ID" value="CAH2351473.1"/>
    <property type="molecule type" value="Genomic_DNA"/>
</dbReference>
<keyword evidence="11" id="KW-0813">Transport</keyword>
<keyword evidence="9 13" id="KW-0472">Membrane</keyword>
<dbReference type="OrthoDB" id="10260134at2759"/>
<dbReference type="PROSITE" id="PS50255">
    <property type="entry name" value="CYTOCHROME_B5_2"/>
    <property type="match status" value="1"/>
</dbReference>
<evidence type="ECO:0000256" key="3">
    <source>
        <dbReference type="ARBA" id="ARBA00022516"/>
    </source>
</evidence>
<evidence type="ECO:0000256" key="6">
    <source>
        <dbReference type="ARBA" id="ARBA00022989"/>
    </source>
</evidence>
<evidence type="ECO:0000256" key="10">
    <source>
        <dbReference type="ARBA" id="ARBA00023160"/>
    </source>
</evidence>
<name>A0A9P0QMV8_9ASCO</name>
<dbReference type="PRINTS" id="PR00363">
    <property type="entry name" value="CYTOCHROMEB5"/>
</dbReference>
<organism evidence="15 16">
    <name type="scientific">[Candida] railenensis</name>
    <dbReference type="NCBI Taxonomy" id="45579"/>
    <lineage>
        <taxon>Eukaryota</taxon>
        <taxon>Fungi</taxon>
        <taxon>Dikarya</taxon>
        <taxon>Ascomycota</taxon>
        <taxon>Saccharomycotina</taxon>
        <taxon>Pichiomycetes</taxon>
        <taxon>Debaryomycetaceae</taxon>
        <taxon>Kurtzmaniella</taxon>
    </lineage>
</organism>
<evidence type="ECO:0000256" key="12">
    <source>
        <dbReference type="SAM" id="MobiDB-lite"/>
    </source>
</evidence>
<keyword evidence="11" id="KW-0408">Iron</keyword>
<comment type="function">
    <text evidence="11">Stearoyl-CoA desaturase that utilizes O(2) and electrons from reduced cytochrome b5 to introduce the first double bond into saturated fatty acyl-CoA substrates.</text>
</comment>
<evidence type="ECO:0000256" key="8">
    <source>
        <dbReference type="ARBA" id="ARBA00023098"/>
    </source>
</evidence>
<dbReference type="GO" id="GO:0005789">
    <property type="term" value="C:endoplasmic reticulum membrane"/>
    <property type="evidence" value="ECO:0007669"/>
    <property type="project" value="TreeGrafter"/>
</dbReference>
<dbReference type="AlphaFoldDB" id="A0A9P0QMV8"/>
<dbReference type="PRINTS" id="PR00075">
    <property type="entry name" value="FACDDSATRASE"/>
</dbReference>
<feature type="compositionally biased region" description="Basic and acidic residues" evidence="12">
    <location>
        <begin position="505"/>
        <end position="520"/>
    </location>
</feature>
<feature type="domain" description="Cytochrome b5 heme-binding" evidence="14">
    <location>
        <begin position="421"/>
        <end position="491"/>
    </location>
</feature>
<keyword evidence="10 11" id="KW-0275">Fatty acid biosynthesis</keyword>
<comment type="caution">
    <text evidence="15">The sequence shown here is derived from an EMBL/GenBank/DDBJ whole genome shotgun (WGS) entry which is preliminary data.</text>
</comment>
<dbReference type="EC" id="1.14.19.1" evidence="11"/>
<dbReference type="Gene3D" id="3.10.120.10">
    <property type="entry name" value="Cytochrome b5-like heme/steroid binding domain"/>
    <property type="match status" value="1"/>
</dbReference>
<dbReference type="Pfam" id="PF00173">
    <property type="entry name" value="Cyt-b5"/>
    <property type="match status" value="1"/>
</dbReference>
<dbReference type="PANTHER" id="PTHR11351:SF31">
    <property type="entry name" value="DESATURASE 1, ISOFORM A-RELATED"/>
    <property type="match status" value="1"/>
</dbReference>
<evidence type="ECO:0000256" key="4">
    <source>
        <dbReference type="ARBA" id="ARBA00022692"/>
    </source>
</evidence>
<gene>
    <name evidence="15" type="ORF">CLIB1423_03S07096</name>
</gene>
<evidence type="ECO:0000256" key="13">
    <source>
        <dbReference type="SAM" id="Phobius"/>
    </source>
</evidence>
<evidence type="ECO:0000313" key="15">
    <source>
        <dbReference type="EMBL" id="CAH2351473.1"/>
    </source>
</evidence>
<evidence type="ECO:0000259" key="14">
    <source>
        <dbReference type="PROSITE" id="PS50255"/>
    </source>
</evidence>
<evidence type="ECO:0000256" key="5">
    <source>
        <dbReference type="ARBA" id="ARBA00022832"/>
    </source>
</evidence>
<evidence type="ECO:0000256" key="2">
    <source>
        <dbReference type="ARBA" id="ARBA00009295"/>
    </source>
</evidence>
<keyword evidence="8 11" id="KW-0443">Lipid metabolism</keyword>
<evidence type="ECO:0000256" key="1">
    <source>
        <dbReference type="ARBA" id="ARBA00004141"/>
    </source>
</evidence>
<evidence type="ECO:0000256" key="7">
    <source>
        <dbReference type="ARBA" id="ARBA00023002"/>
    </source>
</evidence>
<feature type="transmembrane region" description="Helical" evidence="13">
    <location>
        <begin position="44"/>
        <end position="65"/>
    </location>
</feature>
<keyword evidence="5 11" id="KW-0276">Fatty acid metabolism</keyword>
<proteinExistence type="inferred from homology"/>